<keyword evidence="1" id="KW-0732">Signal</keyword>
<organism evidence="2 3">
    <name type="scientific">Swingsia samuiensis</name>
    <dbReference type="NCBI Taxonomy" id="1293412"/>
    <lineage>
        <taxon>Bacteria</taxon>
        <taxon>Pseudomonadati</taxon>
        <taxon>Pseudomonadota</taxon>
        <taxon>Alphaproteobacteria</taxon>
        <taxon>Acetobacterales</taxon>
        <taxon>Acetobacteraceae</taxon>
        <taxon>Swingsia</taxon>
    </lineage>
</organism>
<name>A0A4Y6UHS6_9PROT</name>
<dbReference type="RefSeq" id="WP_141459701.1">
    <property type="nucleotide sequence ID" value="NZ_CP038141.1"/>
</dbReference>
<dbReference type="EMBL" id="CP038141">
    <property type="protein sequence ID" value="QDH16594.1"/>
    <property type="molecule type" value="Genomic_DNA"/>
</dbReference>
<dbReference type="PROSITE" id="PS51257">
    <property type="entry name" value="PROKAR_LIPOPROTEIN"/>
    <property type="match status" value="1"/>
</dbReference>
<dbReference type="OrthoDB" id="7283452at2"/>
<accession>A0A4Y6UHS6</accession>
<dbReference type="KEGG" id="ssam:E3D00_02660"/>
<keyword evidence="3" id="KW-1185">Reference proteome</keyword>
<evidence type="ECO:0000256" key="1">
    <source>
        <dbReference type="SAM" id="SignalP"/>
    </source>
</evidence>
<evidence type="ECO:0000313" key="3">
    <source>
        <dbReference type="Proteomes" id="UP000316313"/>
    </source>
</evidence>
<proteinExistence type="predicted"/>
<dbReference type="Proteomes" id="UP000316313">
    <property type="component" value="Chromosome"/>
</dbReference>
<dbReference type="AlphaFoldDB" id="A0A4Y6UHS6"/>
<gene>
    <name evidence="2" type="ORF">E3D00_02660</name>
</gene>
<feature type="chain" id="PRO_5021349187" description="Lipoprotein" evidence="1">
    <location>
        <begin position="20"/>
        <end position="159"/>
    </location>
</feature>
<protein>
    <recommendedName>
        <fullName evidence="4">Lipoprotein</fullName>
    </recommendedName>
</protein>
<evidence type="ECO:0008006" key="4">
    <source>
        <dbReference type="Google" id="ProtNLM"/>
    </source>
</evidence>
<evidence type="ECO:0000313" key="2">
    <source>
        <dbReference type="EMBL" id="QDH16594.1"/>
    </source>
</evidence>
<feature type="signal peptide" evidence="1">
    <location>
        <begin position="1"/>
        <end position="19"/>
    </location>
</feature>
<sequence length="159" mass="16675">MIYKTFKISTLFAALPLLAGCASIVSGGHQTIKITTNPPGAQCAVYQGGVQVGYIKSTPGSVTVSRKDSDLTVGCIKPHYDFSNAQNTSDLNGWVFGNLGFGNLIGVVVDMATGSIHAYDHSTTVNMVPLASDISAPSALPDQFPGPIQRLNSIPPTQH</sequence>
<reference evidence="2 3" key="1">
    <citation type="submission" date="2019-03" db="EMBL/GenBank/DDBJ databases">
        <title>The complete genome sequence of Swingsia samuiensis NBRC107927(T).</title>
        <authorList>
            <person name="Chua K.-O."/>
            <person name="Chan K.-G."/>
            <person name="See-Too W.-S."/>
        </authorList>
    </citation>
    <scope>NUCLEOTIDE SEQUENCE [LARGE SCALE GENOMIC DNA]</scope>
    <source>
        <strain evidence="2 3">AH83</strain>
    </source>
</reference>